<dbReference type="SUPFAM" id="SSF103481">
    <property type="entry name" value="Multidrug resistance efflux transporter EmrE"/>
    <property type="match status" value="2"/>
</dbReference>
<feature type="transmembrane region" description="Helical" evidence="5">
    <location>
        <begin position="137"/>
        <end position="156"/>
    </location>
</feature>
<feature type="transmembrane region" description="Helical" evidence="5">
    <location>
        <begin position="60"/>
        <end position="80"/>
    </location>
</feature>
<evidence type="ECO:0000313" key="8">
    <source>
        <dbReference type="Proteomes" id="UP000480684"/>
    </source>
</evidence>
<dbReference type="InterPro" id="IPR037185">
    <property type="entry name" value="EmrE-like"/>
</dbReference>
<dbReference type="GO" id="GO:0016020">
    <property type="term" value="C:membrane"/>
    <property type="evidence" value="ECO:0007669"/>
    <property type="project" value="UniProtKB-SubCell"/>
</dbReference>
<comment type="caution">
    <text evidence="7">The sequence shown here is derived from an EMBL/GenBank/DDBJ whole genome shotgun (WGS) entry which is preliminary data.</text>
</comment>
<dbReference type="PANTHER" id="PTHR32322:SF9">
    <property type="entry name" value="AMINO-ACID METABOLITE EFFLUX PUMP-RELATED"/>
    <property type="match status" value="1"/>
</dbReference>
<proteinExistence type="predicted"/>
<feature type="domain" description="EamA" evidence="6">
    <location>
        <begin position="143"/>
        <end position="277"/>
    </location>
</feature>
<keyword evidence="2 5" id="KW-0812">Transmembrane</keyword>
<reference evidence="7 8" key="1">
    <citation type="submission" date="2020-02" db="EMBL/GenBank/DDBJ databases">
        <authorList>
            <person name="Dziuba M."/>
            <person name="Kuznetsov B."/>
            <person name="Mardanov A."/>
            <person name="Ravin N."/>
            <person name="Grouzdev D."/>
        </authorList>
    </citation>
    <scope>NUCLEOTIDE SEQUENCE [LARGE SCALE GENOMIC DNA]</scope>
    <source>
        <strain evidence="7 8">SpK</strain>
    </source>
</reference>
<feature type="transmembrane region" description="Helical" evidence="5">
    <location>
        <begin position="114"/>
        <end position="131"/>
    </location>
</feature>
<dbReference type="Gene3D" id="1.10.3730.20">
    <property type="match status" value="2"/>
</dbReference>
<keyword evidence="3 5" id="KW-1133">Transmembrane helix</keyword>
<organism evidence="7 8">
    <name type="scientific">Magnetospirillum aberrantis SpK</name>
    <dbReference type="NCBI Taxonomy" id="908842"/>
    <lineage>
        <taxon>Bacteria</taxon>
        <taxon>Pseudomonadati</taxon>
        <taxon>Pseudomonadota</taxon>
        <taxon>Alphaproteobacteria</taxon>
        <taxon>Rhodospirillales</taxon>
        <taxon>Rhodospirillaceae</taxon>
        <taxon>Magnetospirillum</taxon>
    </lineage>
</organism>
<comment type="subcellular location">
    <subcellularLocation>
        <location evidence="1">Membrane</location>
        <topology evidence="1">Multi-pass membrane protein</topology>
    </subcellularLocation>
</comment>
<feature type="transmembrane region" description="Helical" evidence="5">
    <location>
        <begin position="86"/>
        <end position="107"/>
    </location>
</feature>
<feature type="transmembrane region" description="Helical" evidence="5">
    <location>
        <begin position="32"/>
        <end position="53"/>
    </location>
</feature>
<evidence type="ECO:0000256" key="2">
    <source>
        <dbReference type="ARBA" id="ARBA00022692"/>
    </source>
</evidence>
<dbReference type="EMBL" id="JAAIYP010000040">
    <property type="protein sequence ID" value="NFV81442.1"/>
    <property type="molecule type" value="Genomic_DNA"/>
</dbReference>
<accession>A0A7C9QVE5</accession>
<evidence type="ECO:0000256" key="5">
    <source>
        <dbReference type="SAM" id="Phobius"/>
    </source>
</evidence>
<dbReference type="InterPro" id="IPR050638">
    <property type="entry name" value="AA-Vitamin_Transporters"/>
</dbReference>
<name>A0A7C9QVE5_9PROT</name>
<feature type="transmembrane region" description="Helical" evidence="5">
    <location>
        <begin position="168"/>
        <end position="188"/>
    </location>
</feature>
<evidence type="ECO:0000259" key="6">
    <source>
        <dbReference type="Pfam" id="PF00892"/>
    </source>
</evidence>
<evidence type="ECO:0000256" key="3">
    <source>
        <dbReference type="ARBA" id="ARBA00022989"/>
    </source>
</evidence>
<protein>
    <submittedName>
        <fullName evidence="7">EamA family transporter</fullName>
    </submittedName>
</protein>
<dbReference type="PANTHER" id="PTHR32322">
    <property type="entry name" value="INNER MEMBRANE TRANSPORTER"/>
    <property type="match status" value="1"/>
</dbReference>
<evidence type="ECO:0000313" key="7">
    <source>
        <dbReference type="EMBL" id="NFV81442.1"/>
    </source>
</evidence>
<dbReference type="Proteomes" id="UP000480684">
    <property type="component" value="Unassembled WGS sequence"/>
</dbReference>
<keyword evidence="8" id="KW-1185">Reference proteome</keyword>
<feature type="transmembrane region" description="Helical" evidence="5">
    <location>
        <begin position="236"/>
        <end position="255"/>
    </location>
</feature>
<keyword evidence="4 5" id="KW-0472">Membrane</keyword>
<evidence type="ECO:0000256" key="1">
    <source>
        <dbReference type="ARBA" id="ARBA00004141"/>
    </source>
</evidence>
<feature type="transmembrane region" description="Helical" evidence="5">
    <location>
        <begin position="200"/>
        <end position="224"/>
    </location>
</feature>
<evidence type="ECO:0000256" key="4">
    <source>
        <dbReference type="ARBA" id="ARBA00023136"/>
    </source>
</evidence>
<feature type="transmembrane region" description="Helical" evidence="5">
    <location>
        <begin position="261"/>
        <end position="284"/>
    </location>
</feature>
<dbReference type="InterPro" id="IPR000620">
    <property type="entry name" value="EamA_dom"/>
</dbReference>
<sequence length="294" mass="30381">MNPRDVVLALLVVSLWGTNFIAVKIVLGVLPPLFLTALRFALVACVLVPFFRLRRDQIKGIAAIGAVLGCGHFGLLFVSLSGMDAASAAIVTQLGVPFSALLAWAVFGEKLGPARSFGLVMAFAGVALLAGEPSLPHWGPLAIGVASMVCWAISNVQVKRLGTIAPLALNGWMALFAAPMLLGLSLAGESGQLDALAHAIMSPPILAGMAYTVIASSLVAYSLWYQLLGRHPMNRIVPFTLLGPVISVAGGVTLLGEPLGWHKLAGGALTIAGVAVVQLIGGVVPCKDEPEPGT</sequence>
<gene>
    <name evidence="7" type="ORF">G4223_15110</name>
</gene>
<dbReference type="AlphaFoldDB" id="A0A7C9QVE5"/>
<dbReference type="Pfam" id="PF00892">
    <property type="entry name" value="EamA"/>
    <property type="match status" value="2"/>
</dbReference>
<feature type="domain" description="EamA" evidence="6">
    <location>
        <begin position="6"/>
        <end position="129"/>
    </location>
</feature>